<dbReference type="Ensembl" id="ENSMMOT00000009712.1">
    <property type="protein sequence ID" value="ENSMMOP00000009544.1"/>
    <property type="gene ID" value="ENSMMOG00000007390.1"/>
</dbReference>
<dbReference type="OMA" id="YEREMFH"/>
<dbReference type="Proteomes" id="UP000261620">
    <property type="component" value="Unplaced"/>
</dbReference>
<dbReference type="AlphaFoldDB" id="A0A3Q3WL40"/>
<dbReference type="STRING" id="94237.ENSMMOP00000009544"/>
<protein>
    <submittedName>
        <fullName evidence="3">Uncharacterized protein</fullName>
    </submittedName>
</protein>
<evidence type="ECO:0000313" key="4">
    <source>
        <dbReference type="Proteomes" id="UP000261620"/>
    </source>
</evidence>
<feature type="coiled-coil region" evidence="1">
    <location>
        <begin position="116"/>
        <end position="177"/>
    </location>
</feature>
<feature type="region of interest" description="Disordered" evidence="2">
    <location>
        <begin position="69"/>
        <end position="102"/>
    </location>
</feature>
<feature type="compositionally biased region" description="Basic and acidic residues" evidence="2">
    <location>
        <begin position="87"/>
        <end position="98"/>
    </location>
</feature>
<keyword evidence="4" id="KW-1185">Reference proteome</keyword>
<dbReference type="PANTHER" id="PTHR28348:SF1">
    <property type="entry name" value="UPF0193 PROTEIN EVG1"/>
    <property type="match status" value="1"/>
</dbReference>
<feature type="region of interest" description="Disordered" evidence="2">
    <location>
        <begin position="198"/>
        <end position="226"/>
    </location>
</feature>
<dbReference type="InterPro" id="IPR007914">
    <property type="entry name" value="UPF0193"/>
</dbReference>
<name>A0A3Q3WL40_MOLML</name>
<dbReference type="PANTHER" id="PTHR28348">
    <property type="entry name" value="UPF0193 PROTEIN EVG1"/>
    <property type="match status" value="1"/>
</dbReference>
<reference evidence="3" key="1">
    <citation type="submission" date="2025-08" db="UniProtKB">
        <authorList>
            <consortium name="Ensembl"/>
        </authorList>
    </citation>
    <scope>IDENTIFICATION</scope>
</reference>
<sequence>MRIISCSLLQMEASPQQGRVGGGLWTTHRAAQYSKETQDLLRCEMTKKNVQLSHFFSLSSTDGSALPLTFDSTSSASPHQPKTNRKCLSDKPQRRTAESCRSGNSYVREKFCPGPSRDLEKEKRRLQNIMSTGQEEPTAVTPRNVPACRSREVEEERDRYQEVLDEIEERRQFLADMDSLGQVKQYVNLINTEISQVNRDEADARRSEEKTQSRTVNRWKAPRRSW</sequence>
<keyword evidence="1" id="KW-0175">Coiled coil</keyword>
<evidence type="ECO:0000256" key="2">
    <source>
        <dbReference type="SAM" id="MobiDB-lite"/>
    </source>
</evidence>
<accession>A0A3Q3WL40</accession>
<feature type="compositionally biased region" description="Polar residues" evidence="2">
    <location>
        <begin position="70"/>
        <end position="81"/>
    </location>
</feature>
<proteinExistence type="predicted"/>
<reference evidence="3" key="2">
    <citation type="submission" date="2025-09" db="UniProtKB">
        <authorList>
            <consortium name="Ensembl"/>
        </authorList>
    </citation>
    <scope>IDENTIFICATION</scope>
</reference>
<evidence type="ECO:0000313" key="3">
    <source>
        <dbReference type="Ensembl" id="ENSMMOP00000009544.1"/>
    </source>
</evidence>
<organism evidence="3 4">
    <name type="scientific">Mola mola</name>
    <name type="common">Ocean sunfish</name>
    <name type="synonym">Tetraodon mola</name>
    <dbReference type="NCBI Taxonomy" id="94237"/>
    <lineage>
        <taxon>Eukaryota</taxon>
        <taxon>Metazoa</taxon>
        <taxon>Chordata</taxon>
        <taxon>Craniata</taxon>
        <taxon>Vertebrata</taxon>
        <taxon>Euteleostomi</taxon>
        <taxon>Actinopterygii</taxon>
        <taxon>Neopterygii</taxon>
        <taxon>Teleostei</taxon>
        <taxon>Neoteleostei</taxon>
        <taxon>Acanthomorphata</taxon>
        <taxon>Eupercaria</taxon>
        <taxon>Tetraodontiformes</taxon>
        <taxon>Molidae</taxon>
        <taxon>Mola</taxon>
    </lineage>
</organism>
<dbReference type="Pfam" id="PF05250">
    <property type="entry name" value="UPF0193"/>
    <property type="match status" value="1"/>
</dbReference>
<feature type="compositionally biased region" description="Basic and acidic residues" evidence="2">
    <location>
        <begin position="198"/>
        <end position="212"/>
    </location>
</feature>
<evidence type="ECO:0000256" key="1">
    <source>
        <dbReference type="SAM" id="Coils"/>
    </source>
</evidence>